<reference evidence="2" key="1">
    <citation type="submission" date="2015-07" db="EMBL/GenBank/DDBJ databases">
        <authorList>
            <person name="Rodrigo-Torres Lidia"/>
            <person name="Arahal R.David."/>
        </authorList>
    </citation>
    <scope>NUCLEOTIDE SEQUENCE [LARGE SCALE GENOMIC DNA]</scope>
    <source>
        <strain evidence="2">CECT 5096</strain>
    </source>
</reference>
<keyword evidence="2" id="KW-1185">Reference proteome</keyword>
<dbReference type="GeneID" id="97669866"/>
<accession>A0A0M7A9C1</accession>
<evidence type="ECO:0000313" key="1">
    <source>
        <dbReference type="EMBL" id="CTQ70333.1"/>
    </source>
</evidence>
<dbReference type="Proteomes" id="UP000049983">
    <property type="component" value="Unassembled WGS sequence"/>
</dbReference>
<dbReference type="InterPro" id="IPR029062">
    <property type="entry name" value="Class_I_gatase-like"/>
</dbReference>
<dbReference type="OrthoDB" id="9759749at2"/>
<dbReference type="InterPro" id="IPR024078">
    <property type="entry name" value="LmbE-like_dom_sf"/>
</dbReference>
<gene>
    <name evidence="1" type="ORF">LA5096_02485</name>
</gene>
<sequence>MPLTDLQRIARQKDTPFLTRLWRALVPLKSVVSFMNTGAHPDDETSEMLASLGLDRGLDLSYACSTRGEGGQNVMGREAGALLGILRTAEMEQGAEALGLRLYWLSETPDDPIFDFGFSKSGVETLRNWGHERTLKRFVDILRAERPDIICPTFLDVPGQHGHHRAMTQAAEEAMALAADVGYKHSDLPPWQVAKMYLPAWSGAGQSYDDDLPPPPATIELSGRGRDPATGASFFQLGEQSRAFHKSQGMGRWVPHGSEHDWPLHLKICNVPDGAVSLEAGLASTLSDLDGGPALANAQSEMDAALAAFPDATAILKHASTALAELRLGAATLAPGQRHKVARKQGQLAKLIRIAAQVECHAWLGKDVLGPNDQATVHTQIDRGNAEKLDVSINLPEHWEGDLASIRTLGAPVSDPYPAQHLPDEPVAPCLKVGIVTHGVSSETLVPFDIAPSILPEKSATLSPASTVVNVAAQRNELQIGLSDLRPVGTNVSLDVPDRWSVVRTDQGFEIAAPEFVEAGLFKAKLFLDARPGQSVQPVTRDDLPSRALCLPSEVSVRVVNAGTTAARIGYIGGGNDRVDDWLRRLGLNVAGITASDLESETALARFDTIVIGIFAMKTRRDLFAALPLLHRWILGGGTLVTLYHRPWDNWLPDTTPPARLEIGQPSLRWRVTDQNAEVKVLEPDHPLLNTPNVIEKDDWAGWHKERGLYFAKSWDAAYVPLLEMADPGEAPHRGSLLAAEIGKGRHVHCSLILHHQMEKLVPGAFRLMVNLVTPRSLKT</sequence>
<organism evidence="1 2">
    <name type="scientific">Roseibium album</name>
    <dbReference type="NCBI Taxonomy" id="311410"/>
    <lineage>
        <taxon>Bacteria</taxon>
        <taxon>Pseudomonadati</taxon>
        <taxon>Pseudomonadota</taxon>
        <taxon>Alphaproteobacteria</taxon>
        <taxon>Hyphomicrobiales</taxon>
        <taxon>Stappiaceae</taxon>
        <taxon>Roseibium</taxon>
    </lineage>
</organism>
<dbReference type="SUPFAM" id="SSF52317">
    <property type="entry name" value="Class I glutamine amidotransferase-like"/>
    <property type="match status" value="1"/>
</dbReference>
<dbReference type="Pfam" id="PF02585">
    <property type="entry name" value="PIG-L"/>
    <property type="match status" value="1"/>
</dbReference>
<protein>
    <recommendedName>
        <fullName evidence="3">PIG-L family deacetylase</fullName>
    </recommendedName>
</protein>
<dbReference type="Gene3D" id="3.40.50.10320">
    <property type="entry name" value="LmbE-like"/>
    <property type="match status" value="1"/>
</dbReference>
<proteinExistence type="predicted"/>
<evidence type="ECO:0000313" key="2">
    <source>
        <dbReference type="Proteomes" id="UP000049983"/>
    </source>
</evidence>
<name>A0A0M7A9C1_9HYPH</name>
<dbReference type="RefSeq" id="WP_055113095.1">
    <property type="nucleotide sequence ID" value="NZ_CXWA01000001.1"/>
</dbReference>
<dbReference type="SUPFAM" id="SSF102588">
    <property type="entry name" value="LmbE-like"/>
    <property type="match status" value="1"/>
</dbReference>
<dbReference type="EMBL" id="CXWC01000010">
    <property type="protein sequence ID" value="CTQ70333.1"/>
    <property type="molecule type" value="Genomic_DNA"/>
</dbReference>
<dbReference type="AlphaFoldDB" id="A0A0M7A9C1"/>
<dbReference type="STRING" id="311410.LA5095_01230"/>
<dbReference type="InterPro" id="IPR003737">
    <property type="entry name" value="GlcNAc_PI_deacetylase-related"/>
</dbReference>
<evidence type="ECO:0008006" key="3">
    <source>
        <dbReference type="Google" id="ProtNLM"/>
    </source>
</evidence>